<evidence type="ECO:0000313" key="2">
    <source>
        <dbReference type="Proteomes" id="UP000595437"/>
    </source>
</evidence>
<gene>
    <name evidence="1" type="ORF">FKW44_008414</name>
</gene>
<dbReference type="AlphaFoldDB" id="A0A7T8KG46"/>
<proteinExistence type="predicted"/>
<dbReference type="EMBL" id="CP045894">
    <property type="protein sequence ID" value="QQP55276.1"/>
    <property type="molecule type" value="Genomic_DNA"/>
</dbReference>
<name>A0A7T8KG46_CALRO</name>
<feature type="non-terminal residue" evidence="1">
    <location>
        <position position="1"/>
    </location>
</feature>
<sequence length="90" mass="10015">IEFTLLNIKALIAYKLTANSFVDIEDLKAISIGAAAKYAAFELEIPSSSSSTGWKWAGDLVRFVPSSSVKYMTAIKSMKKRHRQFLSLNK</sequence>
<keyword evidence="2" id="KW-1185">Reference proteome</keyword>
<dbReference type="Proteomes" id="UP000595437">
    <property type="component" value="Chromosome 5"/>
</dbReference>
<organism evidence="1 2">
    <name type="scientific">Caligus rogercresseyi</name>
    <name type="common">Sea louse</name>
    <dbReference type="NCBI Taxonomy" id="217165"/>
    <lineage>
        <taxon>Eukaryota</taxon>
        <taxon>Metazoa</taxon>
        <taxon>Ecdysozoa</taxon>
        <taxon>Arthropoda</taxon>
        <taxon>Crustacea</taxon>
        <taxon>Multicrustacea</taxon>
        <taxon>Hexanauplia</taxon>
        <taxon>Copepoda</taxon>
        <taxon>Siphonostomatoida</taxon>
        <taxon>Caligidae</taxon>
        <taxon>Caligus</taxon>
    </lineage>
</organism>
<accession>A0A7T8KG46</accession>
<reference evidence="2" key="1">
    <citation type="submission" date="2021-01" db="EMBL/GenBank/DDBJ databases">
        <title>Caligus Genome Assembly.</title>
        <authorList>
            <person name="Gallardo-Escarate C."/>
        </authorList>
    </citation>
    <scope>NUCLEOTIDE SEQUENCE [LARGE SCALE GENOMIC DNA]</scope>
</reference>
<protein>
    <submittedName>
        <fullName evidence="1">Uncharacterized protein</fullName>
    </submittedName>
</protein>
<evidence type="ECO:0000313" key="1">
    <source>
        <dbReference type="EMBL" id="QQP55276.1"/>
    </source>
</evidence>